<reference evidence="2 3" key="1">
    <citation type="journal article" date="2012" name="Genome Biol.">
        <title>Genome and low-iron response of an oceanic diatom adapted to chronic iron limitation.</title>
        <authorList>
            <person name="Lommer M."/>
            <person name="Specht M."/>
            <person name="Roy A.S."/>
            <person name="Kraemer L."/>
            <person name="Andreson R."/>
            <person name="Gutowska M.A."/>
            <person name="Wolf J."/>
            <person name="Bergner S.V."/>
            <person name="Schilhabel M.B."/>
            <person name="Klostermeier U.C."/>
            <person name="Beiko R.G."/>
            <person name="Rosenstiel P."/>
            <person name="Hippler M."/>
            <person name="Laroche J."/>
        </authorList>
    </citation>
    <scope>NUCLEOTIDE SEQUENCE [LARGE SCALE GENOMIC DNA]</scope>
    <source>
        <strain evidence="2 3">CCMP1005</strain>
    </source>
</reference>
<name>K0SZJ8_THAOC</name>
<dbReference type="AlphaFoldDB" id="K0SZJ8"/>
<evidence type="ECO:0000313" key="2">
    <source>
        <dbReference type="EMBL" id="EJK70424.1"/>
    </source>
</evidence>
<dbReference type="Proteomes" id="UP000266841">
    <property type="component" value="Unassembled WGS sequence"/>
</dbReference>
<dbReference type="EMBL" id="AGNL01008558">
    <property type="protein sequence ID" value="EJK70424.1"/>
    <property type="molecule type" value="Genomic_DNA"/>
</dbReference>
<feature type="compositionally biased region" description="Basic and acidic residues" evidence="1">
    <location>
        <begin position="49"/>
        <end position="61"/>
    </location>
</feature>
<feature type="compositionally biased region" description="Polar residues" evidence="1">
    <location>
        <begin position="72"/>
        <end position="83"/>
    </location>
</feature>
<keyword evidence="3" id="KW-1185">Reference proteome</keyword>
<feature type="compositionally biased region" description="Basic and acidic residues" evidence="1">
    <location>
        <begin position="150"/>
        <end position="160"/>
    </location>
</feature>
<proteinExistence type="predicted"/>
<feature type="region of interest" description="Disordered" evidence="1">
    <location>
        <begin position="136"/>
        <end position="163"/>
    </location>
</feature>
<organism evidence="2 3">
    <name type="scientific">Thalassiosira oceanica</name>
    <name type="common">Marine diatom</name>
    <dbReference type="NCBI Taxonomy" id="159749"/>
    <lineage>
        <taxon>Eukaryota</taxon>
        <taxon>Sar</taxon>
        <taxon>Stramenopiles</taxon>
        <taxon>Ochrophyta</taxon>
        <taxon>Bacillariophyta</taxon>
        <taxon>Coscinodiscophyceae</taxon>
        <taxon>Thalassiosirophycidae</taxon>
        <taxon>Thalassiosirales</taxon>
        <taxon>Thalassiosiraceae</taxon>
        <taxon>Thalassiosira</taxon>
    </lineage>
</organism>
<feature type="region of interest" description="Disordered" evidence="1">
    <location>
        <begin position="196"/>
        <end position="223"/>
    </location>
</feature>
<sequence length="223" mass="24128">MSLRRTISDGSASGSSVEFFDAVESLDELDGDSSRVPLQTLSETNAATVKHESGPTKETSRKAPAGSVGIYLNSSNGSKDTWTSAREFPEDDIVGDDCSNDLAASSISLIDAAITESAEEEEGTCAVKEVPPLNISSLAEQQQGVDEEDTVPHHELRKQCDEEDEEALKRLTVRQEDLDHQEEVDNCASAVITNLEGCAVDPKPGETTRKRMQQQSSRTKKAK</sequence>
<gene>
    <name evidence="2" type="ORF">THAOC_08220</name>
</gene>
<comment type="caution">
    <text evidence="2">The sequence shown here is derived from an EMBL/GenBank/DDBJ whole genome shotgun (WGS) entry which is preliminary data.</text>
</comment>
<accession>K0SZJ8</accession>
<evidence type="ECO:0000313" key="3">
    <source>
        <dbReference type="Proteomes" id="UP000266841"/>
    </source>
</evidence>
<feature type="region of interest" description="Disordered" evidence="1">
    <location>
        <begin position="31"/>
        <end position="83"/>
    </location>
</feature>
<evidence type="ECO:0000256" key="1">
    <source>
        <dbReference type="SAM" id="MobiDB-lite"/>
    </source>
</evidence>
<feature type="compositionally biased region" description="Polar residues" evidence="1">
    <location>
        <begin position="36"/>
        <end position="47"/>
    </location>
</feature>
<protein>
    <submittedName>
        <fullName evidence="2">Uncharacterized protein</fullName>
    </submittedName>
</protein>